<dbReference type="AlphaFoldDB" id="A0A8X6T818"/>
<gene>
    <name evidence="2" type="ORF">NPIL_141121</name>
</gene>
<protein>
    <submittedName>
        <fullName evidence="2">Uncharacterized protein</fullName>
    </submittedName>
</protein>
<proteinExistence type="predicted"/>
<evidence type="ECO:0000313" key="3">
    <source>
        <dbReference type="Proteomes" id="UP000887013"/>
    </source>
</evidence>
<organism evidence="2 3">
    <name type="scientific">Nephila pilipes</name>
    <name type="common">Giant wood spider</name>
    <name type="synonym">Nephila maculata</name>
    <dbReference type="NCBI Taxonomy" id="299642"/>
    <lineage>
        <taxon>Eukaryota</taxon>
        <taxon>Metazoa</taxon>
        <taxon>Ecdysozoa</taxon>
        <taxon>Arthropoda</taxon>
        <taxon>Chelicerata</taxon>
        <taxon>Arachnida</taxon>
        <taxon>Araneae</taxon>
        <taxon>Araneomorphae</taxon>
        <taxon>Entelegynae</taxon>
        <taxon>Araneoidea</taxon>
        <taxon>Nephilidae</taxon>
        <taxon>Nephila</taxon>
    </lineage>
</organism>
<sequence>MANSRDLSDADLTKLIKASDSEEENVSEYENHTSDEIKSDCSNKDFDIQQMHNIQNIQSKNHPIQWKLDTIPHYGKLISNIIKTTPSIIRYATERIADVKSAYETVFNSTIQNEIIKMTNIVGGKEWKNIESETFQVYIRLLLLFTNHMENQRKACRIKIQAETYFVRPSKPFAPYRELFVLVINPLVKKEGLWIN</sequence>
<dbReference type="Proteomes" id="UP000887013">
    <property type="component" value="Unassembled WGS sequence"/>
</dbReference>
<evidence type="ECO:0000313" key="2">
    <source>
        <dbReference type="EMBL" id="GFS86870.1"/>
    </source>
</evidence>
<comment type="caution">
    <text evidence="2">The sequence shown here is derived from an EMBL/GenBank/DDBJ whole genome shotgun (WGS) entry which is preliminary data.</text>
</comment>
<dbReference type="OrthoDB" id="10030973at2759"/>
<reference evidence="2" key="1">
    <citation type="submission" date="2020-08" db="EMBL/GenBank/DDBJ databases">
        <title>Multicomponent nature underlies the extraordinary mechanical properties of spider dragline silk.</title>
        <authorList>
            <person name="Kono N."/>
            <person name="Nakamura H."/>
            <person name="Mori M."/>
            <person name="Yoshida Y."/>
            <person name="Ohtoshi R."/>
            <person name="Malay A.D."/>
            <person name="Moran D.A.P."/>
            <person name="Tomita M."/>
            <person name="Numata K."/>
            <person name="Arakawa K."/>
        </authorList>
    </citation>
    <scope>NUCLEOTIDE SEQUENCE</scope>
</reference>
<accession>A0A8X6T818</accession>
<feature type="compositionally biased region" description="Basic and acidic residues" evidence="1">
    <location>
        <begin position="29"/>
        <end position="38"/>
    </location>
</feature>
<name>A0A8X6T818_NEPPI</name>
<dbReference type="EMBL" id="BMAW01098819">
    <property type="protein sequence ID" value="GFS86870.1"/>
    <property type="molecule type" value="Genomic_DNA"/>
</dbReference>
<evidence type="ECO:0000256" key="1">
    <source>
        <dbReference type="SAM" id="MobiDB-lite"/>
    </source>
</evidence>
<keyword evidence="3" id="KW-1185">Reference proteome</keyword>
<feature type="region of interest" description="Disordered" evidence="1">
    <location>
        <begin position="19"/>
        <end position="38"/>
    </location>
</feature>